<evidence type="ECO:0000256" key="4">
    <source>
        <dbReference type="ARBA" id="ARBA00022989"/>
    </source>
</evidence>
<comment type="subcellular location">
    <subcellularLocation>
        <location evidence="1">Cell membrane</location>
        <topology evidence="1">Multi-pass membrane protein</topology>
    </subcellularLocation>
</comment>
<keyword evidence="4 6" id="KW-1133">Transmembrane helix</keyword>
<feature type="transmembrane region" description="Helical" evidence="6">
    <location>
        <begin position="6"/>
        <end position="23"/>
    </location>
</feature>
<dbReference type="Proteomes" id="UP000294746">
    <property type="component" value="Unassembled WGS sequence"/>
</dbReference>
<evidence type="ECO:0000313" key="9">
    <source>
        <dbReference type="Proteomes" id="UP000294746"/>
    </source>
</evidence>
<accession>A0A4R2RXJ4</accession>
<gene>
    <name evidence="8" type="ORF">EDD57_11134</name>
</gene>
<comment type="caution">
    <text evidence="8">The sequence shown here is derived from an EMBL/GenBank/DDBJ whole genome shotgun (WGS) entry which is preliminary data.</text>
</comment>
<protein>
    <submittedName>
        <fullName evidence="8">Tight adherence protein C</fullName>
    </submittedName>
</protein>
<feature type="transmembrane region" description="Helical" evidence="6">
    <location>
        <begin position="265"/>
        <end position="287"/>
    </location>
</feature>
<dbReference type="OrthoDB" id="2574794at2"/>
<dbReference type="RefSeq" id="WP_131848438.1">
    <property type="nucleotide sequence ID" value="NZ_SLXV01000011.1"/>
</dbReference>
<dbReference type="InterPro" id="IPR018076">
    <property type="entry name" value="T2SS_GspF_dom"/>
</dbReference>
<feature type="domain" description="Type II secretion system protein GspF" evidence="7">
    <location>
        <begin position="156"/>
        <end position="281"/>
    </location>
</feature>
<evidence type="ECO:0000256" key="1">
    <source>
        <dbReference type="ARBA" id="ARBA00004651"/>
    </source>
</evidence>
<evidence type="ECO:0000256" key="6">
    <source>
        <dbReference type="SAM" id="Phobius"/>
    </source>
</evidence>
<dbReference type="PANTHER" id="PTHR35007">
    <property type="entry name" value="INTEGRAL MEMBRANE PROTEIN-RELATED"/>
    <property type="match status" value="1"/>
</dbReference>
<dbReference type="Gene3D" id="1.20.81.30">
    <property type="entry name" value="Type II secretion system (T2SS), domain F"/>
    <property type="match status" value="1"/>
</dbReference>
<dbReference type="Pfam" id="PF00482">
    <property type="entry name" value="T2SSF"/>
    <property type="match status" value="1"/>
</dbReference>
<keyword evidence="3 6" id="KW-0812">Transmembrane</keyword>
<proteinExistence type="predicted"/>
<dbReference type="PANTHER" id="PTHR35007:SF2">
    <property type="entry name" value="PILUS ASSEMBLE PROTEIN"/>
    <property type="match status" value="1"/>
</dbReference>
<dbReference type="EMBL" id="SLXV01000011">
    <property type="protein sequence ID" value="TCP69237.1"/>
    <property type="molecule type" value="Genomic_DNA"/>
</dbReference>
<reference evidence="8 9" key="1">
    <citation type="submission" date="2019-03" db="EMBL/GenBank/DDBJ databases">
        <title>Genomic Encyclopedia of Type Strains, Phase IV (KMG-IV): sequencing the most valuable type-strain genomes for metagenomic binning, comparative biology and taxonomic classification.</title>
        <authorList>
            <person name="Goeker M."/>
        </authorList>
    </citation>
    <scope>NUCLEOTIDE SEQUENCE [LARGE SCALE GENOMIC DNA]</scope>
    <source>
        <strain evidence="8 9">DSM 46831</strain>
    </source>
</reference>
<name>A0A4R2RXJ4_9BACL</name>
<feature type="transmembrane region" description="Helical" evidence="6">
    <location>
        <begin position="122"/>
        <end position="140"/>
    </location>
</feature>
<dbReference type="GO" id="GO:0005886">
    <property type="term" value="C:plasma membrane"/>
    <property type="evidence" value="ECO:0007669"/>
    <property type="project" value="UniProtKB-SubCell"/>
</dbReference>
<organism evidence="8 9">
    <name type="scientific">Baia soyae</name>
    <dbReference type="NCBI Taxonomy" id="1544746"/>
    <lineage>
        <taxon>Bacteria</taxon>
        <taxon>Bacillati</taxon>
        <taxon>Bacillota</taxon>
        <taxon>Bacilli</taxon>
        <taxon>Bacillales</taxon>
        <taxon>Thermoactinomycetaceae</taxon>
        <taxon>Baia</taxon>
    </lineage>
</organism>
<evidence type="ECO:0000313" key="8">
    <source>
        <dbReference type="EMBL" id="TCP69237.1"/>
    </source>
</evidence>
<evidence type="ECO:0000256" key="5">
    <source>
        <dbReference type="ARBA" id="ARBA00023136"/>
    </source>
</evidence>
<keyword evidence="2" id="KW-1003">Cell membrane</keyword>
<keyword evidence="9" id="KW-1185">Reference proteome</keyword>
<sequence>MALLVISIWLCLLFAGISYYSYVSEHKQVEQKLDYYIPPWRVMKRKRRYDRLWSWVDRFAETGEKISILSDPVEIEEYLTKAGYPYGLNLRRVHGAKILGAISGFGAGFFYVFLGLPFGPALFPVLVFLGYSYPILLLRVRAKQRQEQLRLDLPNFLDMMSITLQAGMGLDEAIRYYIETSEGPLTEELARLNQEIRFGVQREAAYRALINRTDSPELDILVQSLIQAHILGTSVAKTFTEQADDMRQMRAEQAKEKAGKATPKVSLVTGVVIFPSILLLIGMFIIYTNFISKNIFSGF</sequence>
<dbReference type="InterPro" id="IPR042094">
    <property type="entry name" value="T2SS_GspF_sf"/>
</dbReference>
<feature type="transmembrane region" description="Helical" evidence="6">
    <location>
        <begin position="98"/>
        <end position="116"/>
    </location>
</feature>
<evidence type="ECO:0000256" key="3">
    <source>
        <dbReference type="ARBA" id="ARBA00022692"/>
    </source>
</evidence>
<evidence type="ECO:0000256" key="2">
    <source>
        <dbReference type="ARBA" id="ARBA00022475"/>
    </source>
</evidence>
<keyword evidence="5 6" id="KW-0472">Membrane</keyword>
<evidence type="ECO:0000259" key="7">
    <source>
        <dbReference type="Pfam" id="PF00482"/>
    </source>
</evidence>
<dbReference type="AlphaFoldDB" id="A0A4R2RXJ4"/>